<proteinExistence type="predicted"/>
<reference evidence="2 3" key="1">
    <citation type="journal article" date="2012" name="Genome Biol.">
        <title>Genome and low-iron response of an oceanic diatom adapted to chronic iron limitation.</title>
        <authorList>
            <person name="Lommer M."/>
            <person name="Specht M."/>
            <person name="Roy A.S."/>
            <person name="Kraemer L."/>
            <person name="Andreson R."/>
            <person name="Gutowska M.A."/>
            <person name="Wolf J."/>
            <person name="Bergner S.V."/>
            <person name="Schilhabel M.B."/>
            <person name="Klostermeier U.C."/>
            <person name="Beiko R.G."/>
            <person name="Rosenstiel P."/>
            <person name="Hippler M."/>
            <person name="Laroche J."/>
        </authorList>
    </citation>
    <scope>NUCLEOTIDE SEQUENCE [LARGE SCALE GENOMIC DNA]</scope>
    <source>
        <strain evidence="2 3">CCMP1005</strain>
    </source>
</reference>
<dbReference type="Proteomes" id="UP000266841">
    <property type="component" value="Unassembled WGS sequence"/>
</dbReference>
<evidence type="ECO:0000313" key="3">
    <source>
        <dbReference type="Proteomes" id="UP000266841"/>
    </source>
</evidence>
<feature type="compositionally biased region" description="Basic and acidic residues" evidence="1">
    <location>
        <begin position="23"/>
        <end position="33"/>
    </location>
</feature>
<accession>K0S9Y9</accession>
<feature type="non-terminal residue" evidence="2">
    <location>
        <position position="1"/>
    </location>
</feature>
<comment type="caution">
    <text evidence="2">The sequence shown here is derived from an EMBL/GenBank/DDBJ whole genome shotgun (WGS) entry which is preliminary data.</text>
</comment>
<gene>
    <name evidence="2" type="ORF">THAOC_17754</name>
</gene>
<protein>
    <submittedName>
        <fullName evidence="2">Uncharacterized protein</fullName>
    </submittedName>
</protein>
<sequence length="176" mass="19355">SSWGSRRTRDVRSLPRAVPARPGRGDHVAREGGRCTPPGGGERTAARPSPPPPAGVRDPPECRVDERRTSVPGWGGVSMQTAGPQVRRRWYLERCPRAGCSRPVVRARGGPSNGRRIVLGDLTSDLSCPELEDIDGQLEEEEWRGGSGTLPRSELGRWIDQLTMQQSTAAIWEDRR</sequence>
<dbReference type="AlphaFoldDB" id="K0S9Y9"/>
<organism evidence="2 3">
    <name type="scientific">Thalassiosira oceanica</name>
    <name type="common">Marine diatom</name>
    <dbReference type="NCBI Taxonomy" id="159749"/>
    <lineage>
        <taxon>Eukaryota</taxon>
        <taxon>Sar</taxon>
        <taxon>Stramenopiles</taxon>
        <taxon>Ochrophyta</taxon>
        <taxon>Bacillariophyta</taxon>
        <taxon>Coscinodiscophyceae</taxon>
        <taxon>Thalassiosirophycidae</taxon>
        <taxon>Thalassiosirales</taxon>
        <taxon>Thalassiosiraceae</taxon>
        <taxon>Thalassiosira</taxon>
    </lineage>
</organism>
<dbReference type="EMBL" id="AGNL01019603">
    <property type="protein sequence ID" value="EJK61709.1"/>
    <property type="molecule type" value="Genomic_DNA"/>
</dbReference>
<feature type="region of interest" description="Disordered" evidence="1">
    <location>
        <begin position="1"/>
        <end position="83"/>
    </location>
</feature>
<feature type="compositionally biased region" description="Basic and acidic residues" evidence="1">
    <location>
        <begin position="58"/>
        <end position="69"/>
    </location>
</feature>
<name>K0S9Y9_THAOC</name>
<keyword evidence="3" id="KW-1185">Reference proteome</keyword>
<evidence type="ECO:0000256" key="1">
    <source>
        <dbReference type="SAM" id="MobiDB-lite"/>
    </source>
</evidence>
<evidence type="ECO:0000313" key="2">
    <source>
        <dbReference type="EMBL" id="EJK61709.1"/>
    </source>
</evidence>